<evidence type="ECO:0000313" key="2">
    <source>
        <dbReference type="EMBL" id="GJS89160.1"/>
    </source>
</evidence>
<feature type="region of interest" description="Disordered" evidence="1">
    <location>
        <begin position="82"/>
        <end position="102"/>
    </location>
</feature>
<keyword evidence="3" id="KW-1185">Reference proteome</keyword>
<proteinExistence type="predicted"/>
<comment type="caution">
    <text evidence="2">The sequence shown here is derived from an EMBL/GenBank/DDBJ whole genome shotgun (WGS) entry which is preliminary data.</text>
</comment>
<protein>
    <submittedName>
        <fullName evidence="2">Uncharacterized protein</fullName>
    </submittedName>
</protein>
<dbReference type="EMBL" id="BQNB010011330">
    <property type="protein sequence ID" value="GJS89160.1"/>
    <property type="molecule type" value="Genomic_DNA"/>
</dbReference>
<evidence type="ECO:0000256" key="1">
    <source>
        <dbReference type="SAM" id="MobiDB-lite"/>
    </source>
</evidence>
<feature type="region of interest" description="Disordered" evidence="1">
    <location>
        <begin position="26"/>
        <end position="51"/>
    </location>
</feature>
<dbReference type="Proteomes" id="UP001151760">
    <property type="component" value="Unassembled WGS sequence"/>
</dbReference>
<evidence type="ECO:0000313" key="3">
    <source>
        <dbReference type="Proteomes" id="UP001151760"/>
    </source>
</evidence>
<accession>A0ABQ4ZGE2</accession>
<sequence>MWQRKETGAAILPPPAPAAIKRNSMETAAGESALKKNKGITGSSSGKAPMPMSSIVSPPTFSATAKAGKFVLVITFGPTKRFKSSVKGTGGKSDVSKKPDTKKGNFVIKPPFYGAPESDVSSSEAGFGHLATSKENTKIATFVFGIYSFTAAGACSVPSRCSVVYESLRGLIVLEGNNEVCELANVVTIAEREAEIAWLKKFVEKKPFKEMARLRLGREEDEKEVHGETTVKQEFAQRLASQQKKFDERLAALDAYLKKIDREHEEIALAMSDVGLEAGFVHGKKGTYINSIPAYDPNVAEVYIDSINVLNDFLSTSSAGGGANQFIVAPSVPYVRDASATTKEFATTEEVKVVDSDVNVLTRTIPDPDALFSTAFASGASASAASVPHVQDQNPFQ</sequence>
<reference evidence="2" key="1">
    <citation type="journal article" date="2022" name="Int. J. Mol. Sci.">
        <title>Draft Genome of Tanacetum Coccineum: Genomic Comparison of Closely Related Tanacetum-Family Plants.</title>
        <authorList>
            <person name="Yamashiro T."/>
            <person name="Shiraishi A."/>
            <person name="Nakayama K."/>
            <person name="Satake H."/>
        </authorList>
    </citation>
    <scope>NUCLEOTIDE SEQUENCE</scope>
</reference>
<name>A0ABQ4ZGE2_9ASTR</name>
<organism evidence="2 3">
    <name type="scientific">Tanacetum coccineum</name>
    <dbReference type="NCBI Taxonomy" id="301880"/>
    <lineage>
        <taxon>Eukaryota</taxon>
        <taxon>Viridiplantae</taxon>
        <taxon>Streptophyta</taxon>
        <taxon>Embryophyta</taxon>
        <taxon>Tracheophyta</taxon>
        <taxon>Spermatophyta</taxon>
        <taxon>Magnoliopsida</taxon>
        <taxon>eudicotyledons</taxon>
        <taxon>Gunneridae</taxon>
        <taxon>Pentapetalae</taxon>
        <taxon>asterids</taxon>
        <taxon>campanulids</taxon>
        <taxon>Asterales</taxon>
        <taxon>Asteraceae</taxon>
        <taxon>Asteroideae</taxon>
        <taxon>Anthemideae</taxon>
        <taxon>Anthemidinae</taxon>
        <taxon>Tanacetum</taxon>
    </lineage>
</organism>
<reference evidence="2" key="2">
    <citation type="submission" date="2022-01" db="EMBL/GenBank/DDBJ databases">
        <authorList>
            <person name="Yamashiro T."/>
            <person name="Shiraishi A."/>
            <person name="Satake H."/>
            <person name="Nakayama K."/>
        </authorList>
    </citation>
    <scope>NUCLEOTIDE SEQUENCE</scope>
</reference>
<gene>
    <name evidence="2" type="ORF">Tco_0771796</name>
</gene>